<evidence type="ECO:0000313" key="7">
    <source>
        <dbReference type="EMBL" id="XCM37133.1"/>
    </source>
</evidence>
<evidence type="ECO:0000259" key="5">
    <source>
        <dbReference type="PROSITE" id="PS50113"/>
    </source>
</evidence>
<dbReference type="InterPro" id="IPR000014">
    <property type="entry name" value="PAS"/>
</dbReference>
<feature type="domain" description="PAC" evidence="5">
    <location>
        <begin position="503"/>
        <end position="555"/>
    </location>
</feature>
<evidence type="ECO:0000256" key="2">
    <source>
        <dbReference type="PROSITE-ProRule" id="PRU00339"/>
    </source>
</evidence>
<dbReference type="SMART" id="SM01080">
    <property type="entry name" value="CHASE2"/>
    <property type="match status" value="1"/>
</dbReference>
<dbReference type="InterPro" id="IPR001054">
    <property type="entry name" value="A/G_cyclase"/>
</dbReference>
<dbReference type="CDD" id="cd07302">
    <property type="entry name" value="CHD"/>
    <property type="match status" value="1"/>
</dbReference>
<dbReference type="SMART" id="SM00044">
    <property type="entry name" value="CYCc"/>
    <property type="match status" value="1"/>
</dbReference>
<dbReference type="InterPro" id="IPR050697">
    <property type="entry name" value="Adenylyl/Guanylyl_Cyclase_3/4"/>
</dbReference>
<dbReference type="PROSITE" id="PS50112">
    <property type="entry name" value="PAS"/>
    <property type="match status" value="1"/>
</dbReference>
<evidence type="ECO:0000259" key="6">
    <source>
        <dbReference type="PROSITE" id="PS50125"/>
    </source>
</evidence>
<protein>
    <submittedName>
        <fullName evidence="7">CHASE2 domain-containing protein</fullName>
    </submittedName>
</protein>
<feature type="transmembrane region" description="Helical" evidence="3">
    <location>
        <begin position="341"/>
        <end position="357"/>
    </location>
</feature>
<accession>A0AAU8JD95</accession>
<dbReference type="InterPro" id="IPR029787">
    <property type="entry name" value="Nucleotide_cyclase"/>
</dbReference>
<keyword evidence="3" id="KW-0472">Membrane</keyword>
<dbReference type="PANTHER" id="PTHR43081">
    <property type="entry name" value="ADENYLATE CYCLASE, TERMINAL-DIFFERENTIATION SPECIFIC-RELATED"/>
    <property type="match status" value="1"/>
</dbReference>
<feature type="domain" description="PAS" evidence="4">
    <location>
        <begin position="424"/>
        <end position="460"/>
    </location>
</feature>
<dbReference type="GO" id="GO:0035556">
    <property type="term" value="P:intracellular signal transduction"/>
    <property type="evidence" value="ECO:0007669"/>
    <property type="project" value="InterPro"/>
</dbReference>
<dbReference type="RefSeq" id="WP_054470156.1">
    <property type="nucleotide sequence ID" value="NZ_CP159837.1"/>
</dbReference>
<dbReference type="GO" id="GO:0006171">
    <property type="term" value="P:cAMP biosynthetic process"/>
    <property type="evidence" value="ECO:0007669"/>
    <property type="project" value="TreeGrafter"/>
</dbReference>
<dbReference type="SUPFAM" id="SSF55073">
    <property type="entry name" value="Nucleotide cyclase"/>
    <property type="match status" value="1"/>
</dbReference>
<dbReference type="SUPFAM" id="SSF55785">
    <property type="entry name" value="PYP-like sensor domain (PAS domain)"/>
    <property type="match status" value="1"/>
</dbReference>
<dbReference type="InterPro" id="IPR035965">
    <property type="entry name" value="PAS-like_dom_sf"/>
</dbReference>
<evidence type="ECO:0000259" key="4">
    <source>
        <dbReference type="PROSITE" id="PS50112"/>
    </source>
</evidence>
<dbReference type="PANTHER" id="PTHR43081:SF1">
    <property type="entry name" value="ADENYLATE CYCLASE, TERMINAL-DIFFERENTIATION SPECIFIC"/>
    <property type="match status" value="1"/>
</dbReference>
<evidence type="ECO:0000256" key="3">
    <source>
        <dbReference type="SAM" id="Phobius"/>
    </source>
</evidence>
<dbReference type="GO" id="GO:0004016">
    <property type="term" value="F:adenylate cyclase activity"/>
    <property type="evidence" value="ECO:0007669"/>
    <property type="project" value="UniProtKB-ARBA"/>
</dbReference>
<dbReference type="CDD" id="cd00130">
    <property type="entry name" value="PAS"/>
    <property type="match status" value="1"/>
</dbReference>
<dbReference type="PROSITE" id="PS50005">
    <property type="entry name" value="TPR"/>
    <property type="match status" value="1"/>
</dbReference>
<feature type="transmembrane region" description="Helical" evidence="3">
    <location>
        <begin position="20"/>
        <end position="40"/>
    </location>
</feature>
<evidence type="ECO:0000256" key="1">
    <source>
        <dbReference type="ARBA" id="ARBA00005381"/>
    </source>
</evidence>
<dbReference type="InterPro" id="IPR000700">
    <property type="entry name" value="PAS-assoc_C"/>
</dbReference>
<dbReference type="AlphaFoldDB" id="A0AAU8JD95"/>
<organism evidence="7">
    <name type="scientific">Planktothricoides raciborskii GIHE-MW2</name>
    <dbReference type="NCBI Taxonomy" id="2792601"/>
    <lineage>
        <taxon>Bacteria</taxon>
        <taxon>Bacillati</taxon>
        <taxon>Cyanobacteriota</taxon>
        <taxon>Cyanophyceae</taxon>
        <taxon>Oscillatoriophycideae</taxon>
        <taxon>Oscillatoriales</taxon>
        <taxon>Oscillatoriaceae</taxon>
        <taxon>Planktothricoides</taxon>
    </lineage>
</organism>
<proteinExistence type="inferred from homology"/>
<feature type="repeat" description="TPR" evidence="2">
    <location>
        <begin position="786"/>
        <end position="819"/>
    </location>
</feature>
<keyword evidence="3" id="KW-1133">Transmembrane helix</keyword>
<dbReference type="Pfam" id="PF05226">
    <property type="entry name" value="CHASE2"/>
    <property type="match status" value="1"/>
</dbReference>
<dbReference type="PROSITE" id="PS50125">
    <property type="entry name" value="GUANYLATE_CYCLASE_2"/>
    <property type="match status" value="1"/>
</dbReference>
<dbReference type="InterPro" id="IPR007890">
    <property type="entry name" value="CHASE2"/>
</dbReference>
<gene>
    <name evidence="7" type="ORF">ABWT76_005948</name>
</gene>
<dbReference type="NCBIfam" id="TIGR00229">
    <property type="entry name" value="sensory_box"/>
    <property type="match status" value="1"/>
</dbReference>
<reference evidence="7" key="1">
    <citation type="submission" date="2024-07" db="EMBL/GenBank/DDBJ databases">
        <authorList>
            <person name="Kim Y.J."/>
            <person name="Jeong J.Y."/>
        </authorList>
    </citation>
    <scope>NUCLEOTIDE SEQUENCE</scope>
    <source>
        <strain evidence="7">GIHE-MW2</strain>
    </source>
</reference>
<dbReference type="Pfam" id="PF08448">
    <property type="entry name" value="PAS_4"/>
    <property type="match status" value="1"/>
</dbReference>
<feature type="transmembrane region" description="Helical" evidence="3">
    <location>
        <begin position="369"/>
        <end position="388"/>
    </location>
</feature>
<comment type="similarity">
    <text evidence="1">Belongs to the adenylyl cyclase class-3 family.</text>
</comment>
<dbReference type="Gene3D" id="3.30.450.20">
    <property type="entry name" value="PAS domain"/>
    <property type="match status" value="1"/>
</dbReference>
<keyword evidence="2" id="KW-0802">TPR repeat</keyword>
<name>A0AAU8JD95_9CYAN</name>
<dbReference type="InterPro" id="IPR013656">
    <property type="entry name" value="PAS_4"/>
</dbReference>
<dbReference type="Pfam" id="PF00211">
    <property type="entry name" value="Guanylate_cyc"/>
    <property type="match status" value="1"/>
</dbReference>
<dbReference type="PROSITE" id="PS50113">
    <property type="entry name" value="PAC"/>
    <property type="match status" value="1"/>
</dbReference>
<dbReference type="InterPro" id="IPR019734">
    <property type="entry name" value="TPR_rpt"/>
</dbReference>
<feature type="domain" description="Guanylate cyclase" evidence="6">
    <location>
        <begin position="598"/>
        <end position="723"/>
    </location>
</feature>
<dbReference type="Gene3D" id="3.30.70.1230">
    <property type="entry name" value="Nucleotide cyclase"/>
    <property type="match status" value="1"/>
</dbReference>
<sequence>MLPCQKIKRQIDKLWQWRTVLMVTPTVAAFVMAVNATGWLQPLELAALDLLFCLRPQEAPDSRIVIVTIDEPDIRYVGQWPMPDAVLSELIEKIKQQQPRAIGLDFYRDLPVEPGNQQLMKTFKSTPNLIGVDKIIGDVVEPPPVLADLDQVGIADLILDFDGKVRRVLMSHKDRQNQTRLSLGAKLSLMYLQGEDIALEMVDGKKMHLGLGKALFIPFSANYGGYVGANPGGYQVMLNYRGNVADFYTVSLTDVLTNQIPPDLILGENSEFPLRDRIVLIGTIAPSIKDFFFTPYNSSFLDNSDPMPGVFIHANLISQVISAALDGRPLIKVWSQVIEKIWIFFWSLIGSSLVLLFRRSSPVKKRLTCRVIVSLILAVSSIILMGYAAFLRSLWIPIVRPLLSLTGSAIAMIVYHQQQLHRENEKRLAQFLEAVPVGIIVVDTTGHPYFANQKAKEILGQGVISNATFEQLADVYQSYIAGSDRLYPTENLPLFRALQGESTSIDDMEVHRNNQIIPLEVWGTPIYDELRSIAYAIVAFQDISERKKAEADRKAFTEQLLKLNKSYQRFVPHQFLQILNKNSIIDVELGEAVQKKMTTLFSDIRDFTSLSENLSPEENFQFINAYLSCMEPAINQNNGFIDKYIGDGIMALFPGSPDDAVKAGIAMLQQLKIYNQKQPIGTKPIRIGIGINTGSMMLGTVGGINRMDSTVISDAVNLGSRVETLTKTYGGSLLITQYTLLELADPSLYHIRLIDRVTVKGKSQPVTVYEVFDGDAPEVIQGKLATRTEFEKAILLYHLGSYDEAEDLFKKCLHIAPLDVTINFYINRIKSHQ</sequence>
<keyword evidence="3" id="KW-0812">Transmembrane</keyword>
<dbReference type="EMBL" id="CP159837">
    <property type="protein sequence ID" value="XCM37133.1"/>
    <property type="molecule type" value="Genomic_DNA"/>
</dbReference>